<reference evidence="1 2" key="1">
    <citation type="submission" date="2014-03" db="EMBL/GenBank/DDBJ databases">
        <authorList>
            <person name="Urmite Genomes U."/>
        </authorList>
    </citation>
    <scope>NUCLEOTIDE SEQUENCE [LARGE SCALE GENOMIC DNA]</scope>
    <source>
        <strain evidence="1 2">Vm-5</strain>
    </source>
</reference>
<dbReference type="EMBL" id="CCDP010000003">
    <property type="protein sequence ID" value="CDQ41777.1"/>
    <property type="molecule type" value="Genomic_DNA"/>
</dbReference>
<reference evidence="2" key="2">
    <citation type="submission" date="2014-05" db="EMBL/GenBank/DDBJ databases">
        <title>Draft genome sequence of Virgibacillus massiliensis Vm-5.</title>
        <authorList>
            <person name="Khelaifia S."/>
            <person name="Croce O."/>
            <person name="Lagier J.C."/>
            <person name="Raoult D."/>
        </authorList>
    </citation>
    <scope>NUCLEOTIDE SEQUENCE [LARGE SCALE GENOMIC DNA]</scope>
    <source>
        <strain evidence="2">Vm-5</strain>
    </source>
</reference>
<dbReference type="AlphaFoldDB" id="A0A024QHN9"/>
<proteinExistence type="predicted"/>
<dbReference type="Proteomes" id="UP000028875">
    <property type="component" value="Unassembled WGS sequence"/>
</dbReference>
<keyword evidence="2" id="KW-1185">Reference proteome</keyword>
<dbReference type="STRING" id="1462526.BN990_04154"/>
<organism evidence="1 2">
    <name type="scientific">Virgibacillus massiliensis</name>
    <dbReference type="NCBI Taxonomy" id="1462526"/>
    <lineage>
        <taxon>Bacteria</taxon>
        <taxon>Bacillati</taxon>
        <taxon>Bacillota</taxon>
        <taxon>Bacilli</taxon>
        <taxon>Bacillales</taxon>
        <taxon>Bacillaceae</taxon>
        <taxon>Virgibacillus</taxon>
    </lineage>
</organism>
<accession>A0A024QHN9</accession>
<evidence type="ECO:0000313" key="2">
    <source>
        <dbReference type="Proteomes" id="UP000028875"/>
    </source>
</evidence>
<dbReference type="RefSeq" id="WP_038246602.1">
    <property type="nucleotide sequence ID" value="NZ_BNER01000008.1"/>
</dbReference>
<sequence>MIFSYYYDNEKTHRLNCGFLVISINVNTNGTVETGFNAFIEEVIDGEIVKKETQNRFFNFPNNNETGNNHDIDFLRKRFADENKWLFEIRNNKNTSQNTIIGLISNTALNNPIGLEILHDSDLYNSEVRASNLSAIDNNQSAPVIKQTMVNANFSSIGYPNGFNSVTATYNKEMQYMNIKEFSQKTYEDIPYETPFVIEMNLAPETFNLKYEGSPFLSLNVQNVGRVNLYQDKLSFLRSGHQEQDVIEANYDDEKQPSDFFDNGFKTDSKLVLEADGRDSISIRYAGKKLIGMYNSNVTVSEIEVAGGVSRQAIEEKDETNPNYFISNKLDNLTVFYTK</sequence>
<protein>
    <submittedName>
        <fullName evidence="1">Uncharacterized protein</fullName>
    </submittedName>
</protein>
<gene>
    <name evidence="1" type="ORF">BN990_04154</name>
</gene>
<comment type="caution">
    <text evidence="1">The sequence shown here is derived from an EMBL/GenBank/DDBJ whole genome shotgun (WGS) entry which is preliminary data.</text>
</comment>
<dbReference type="OrthoDB" id="179999at2"/>
<name>A0A024QHN9_9BACI</name>
<evidence type="ECO:0000313" key="1">
    <source>
        <dbReference type="EMBL" id="CDQ41777.1"/>
    </source>
</evidence>